<comment type="caution">
    <text evidence="6">The sequence shown here is derived from an EMBL/GenBank/DDBJ whole genome shotgun (WGS) entry which is preliminary data.</text>
</comment>
<dbReference type="InterPro" id="IPR011990">
    <property type="entry name" value="TPR-like_helical_dom_sf"/>
</dbReference>
<accession>A0A645DP31</accession>
<evidence type="ECO:0000256" key="3">
    <source>
        <dbReference type="ARBA" id="ARBA00023136"/>
    </source>
</evidence>
<dbReference type="InterPro" id="IPR012944">
    <property type="entry name" value="SusD_RagB_dom"/>
</dbReference>
<sequence>MKSRVALYGASPAYQPDAITLITANGSFSVVNNLAYENKWAYAALVSDSIIQMSGFGNFLGLKAANLADAPNTTPADFVFRKYFNNRAMEGRHFPPFYYGNANTIPSQNLVDAFPAANGYPVTDPRANVDPANPYAQRDSRLDLNVYYQGRMFGTAGKTIDVVSGGRDSREYHASASRSGYYLAKFMSKKNAMLNPALSSNAIHYYPLLRKSEVFLNFAEAANEAWGPKGKDPNGKCKYSAYEVIKLVRSLSGGITATEYLDEMAVNKDLFRQLIQNERRIEFAFENHRYYDMRRCLLKLNEPVKGVEVSRSEGVLSFNVKEIEVRKFDNIRSYYAPIPYEERIKNRNLINNTGW</sequence>
<evidence type="ECO:0000313" key="6">
    <source>
        <dbReference type="EMBL" id="MPM91046.1"/>
    </source>
</evidence>
<organism evidence="6">
    <name type="scientific">bioreactor metagenome</name>
    <dbReference type="NCBI Taxonomy" id="1076179"/>
    <lineage>
        <taxon>unclassified sequences</taxon>
        <taxon>metagenomes</taxon>
        <taxon>ecological metagenomes</taxon>
    </lineage>
</organism>
<dbReference type="SUPFAM" id="SSF48452">
    <property type="entry name" value="TPR-like"/>
    <property type="match status" value="1"/>
</dbReference>
<comment type="subcellular location">
    <subcellularLocation>
        <location evidence="1">Cell outer membrane</location>
    </subcellularLocation>
</comment>
<keyword evidence="2" id="KW-0732">Signal</keyword>
<evidence type="ECO:0000256" key="4">
    <source>
        <dbReference type="ARBA" id="ARBA00023237"/>
    </source>
</evidence>
<dbReference type="EMBL" id="VSSQ01038160">
    <property type="protein sequence ID" value="MPM91046.1"/>
    <property type="molecule type" value="Genomic_DNA"/>
</dbReference>
<proteinExistence type="predicted"/>
<dbReference type="GO" id="GO:0009279">
    <property type="term" value="C:cell outer membrane"/>
    <property type="evidence" value="ECO:0007669"/>
    <property type="project" value="UniProtKB-SubCell"/>
</dbReference>
<feature type="domain" description="RagB/SusD" evidence="5">
    <location>
        <begin position="97"/>
        <end position="355"/>
    </location>
</feature>
<evidence type="ECO:0000256" key="1">
    <source>
        <dbReference type="ARBA" id="ARBA00004442"/>
    </source>
</evidence>
<keyword evidence="3" id="KW-0472">Membrane</keyword>
<protein>
    <recommendedName>
        <fullName evidence="5">RagB/SusD domain-containing protein</fullName>
    </recommendedName>
</protein>
<evidence type="ECO:0000259" key="5">
    <source>
        <dbReference type="Pfam" id="PF07980"/>
    </source>
</evidence>
<dbReference type="Pfam" id="PF07980">
    <property type="entry name" value="SusD_RagB"/>
    <property type="match status" value="1"/>
</dbReference>
<keyword evidence="4" id="KW-0998">Cell outer membrane</keyword>
<name>A0A645DP31_9ZZZZ</name>
<dbReference type="Gene3D" id="1.25.40.390">
    <property type="match status" value="1"/>
</dbReference>
<evidence type="ECO:0000256" key="2">
    <source>
        <dbReference type="ARBA" id="ARBA00022729"/>
    </source>
</evidence>
<reference evidence="6" key="1">
    <citation type="submission" date="2019-08" db="EMBL/GenBank/DDBJ databases">
        <authorList>
            <person name="Kucharzyk K."/>
            <person name="Murdoch R.W."/>
            <person name="Higgins S."/>
            <person name="Loffler F."/>
        </authorList>
    </citation>
    <scope>NUCLEOTIDE SEQUENCE</scope>
</reference>
<dbReference type="AlphaFoldDB" id="A0A645DP31"/>
<gene>
    <name evidence="6" type="ORF">SDC9_138171</name>
</gene>